<protein>
    <submittedName>
        <fullName evidence="2">Uncharacterized protein</fullName>
    </submittedName>
</protein>
<feature type="transmembrane region" description="Helical" evidence="1">
    <location>
        <begin position="54"/>
        <end position="75"/>
    </location>
</feature>
<feature type="transmembrane region" description="Helical" evidence="1">
    <location>
        <begin position="20"/>
        <end position="42"/>
    </location>
</feature>
<evidence type="ECO:0000313" key="2">
    <source>
        <dbReference type="EMBL" id="QJB31746.1"/>
    </source>
</evidence>
<keyword evidence="1" id="KW-0812">Transmembrane</keyword>
<keyword evidence="1" id="KW-1133">Transmembrane helix</keyword>
<dbReference type="AlphaFoldDB" id="A0AAE6ZFM6"/>
<name>A0AAE6ZFM6_9BACT</name>
<dbReference type="Proteomes" id="UP000502421">
    <property type="component" value="Chromosome"/>
</dbReference>
<gene>
    <name evidence="2" type="ORF">HF329_10625</name>
</gene>
<sequence>MRTIVTYFQLAGEFTNPYKFVTGAILSGLTAFAVALILVLLLRKYMLVPRSHKLLKFLAYAYFVALPLIAGFFGLKWGFFHSLRKDIREHTDVYAAHVPPLFSEQAPGAVDSLFGGHAGVSSLSTHQLIDTAAVVIYNVYGSTLEQQLSATQGVKGKLASMLLHISKNKNIAAMMHKAVYNLLHDKLGLSDGASNEVVHASLRKLLNGNLFVNIAVVQVDQFLKGLQRGILYTFLLILAVPLIEVGYAHYRYRHRRQPAV</sequence>
<feature type="transmembrane region" description="Helical" evidence="1">
    <location>
        <begin position="230"/>
        <end position="250"/>
    </location>
</feature>
<dbReference type="RefSeq" id="WP_168804003.1">
    <property type="nucleotide sequence ID" value="NZ_CP051205.1"/>
</dbReference>
<dbReference type="EMBL" id="CP051205">
    <property type="protein sequence ID" value="QJB31746.1"/>
    <property type="molecule type" value="Genomic_DNA"/>
</dbReference>
<proteinExistence type="predicted"/>
<keyword evidence="1" id="KW-0472">Membrane</keyword>
<dbReference type="KEGG" id="coy:HF329_10625"/>
<reference evidence="3" key="1">
    <citation type="submission" date="2020-04" db="EMBL/GenBank/DDBJ databases">
        <authorList>
            <person name="Kittiwongwattana C."/>
        </authorList>
    </citation>
    <scope>NUCLEOTIDE SEQUENCE [LARGE SCALE GENOMIC DNA]</scope>
    <source>
        <strain evidence="3">1310</strain>
    </source>
</reference>
<evidence type="ECO:0000313" key="3">
    <source>
        <dbReference type="Proteomes" id="UP000502421"/>
    </source>
</evidence>
<organism evidence="2 3">
    <name type="scientific">Chitinophaga oryzae</name>
    <dbReference type="NCBI Taxonomy" id="2725414"/>
    <lineage>
        <taxon>Bacteria</taxon>
        <taxon>Pseudomonadati</taxon>
        <taxon>Bacteroidota</taxon>
        <taxon>Chitinophagia</taxon>
        <taxon>Chitinophagales</taxon>
        <taxon>Chitinophagaceae</taxon>
        <taxon>Chitinophaga</taxon>
    </lineage>
</organism>
<accession>A0AAE6ZFM6</accession>
<evidence type="ECO:0000256" key="1">
    <source>
        <dbReference type="SAM" id="Phobius"/>
    </source>
</evidence>